<dbReference type="SUPFAM" id="SSF143990">
    <property type="entry name" value="YbiA-like"/>
    <property type="match status" value="1"/>
</dbReference>
<feature type="region of interest" description="Disordered" evidence="1">
    <location>
        <begin position="1"/>
        <end position="23"/>
    </location>
</feature>
<proteinExistence type="predicted"/>
<gene>
    <name evidence="3" type="ORF">CIRG_05112</name>
</gene>
<feature type="compositionally biased region" description="Basic and acidic residues" evidence="1">
    <location>
        <begin position="9"/>
        <end position="19"/>
    </location>
</feature>
<feature type="domain" description="NADAR" evidence="2">
    <location>
        <begin position="25"/>
        <end position="192"/>
    </location>
</feature>
<dbReference type="Gene3D" id="1.10.357.40">
    <property type="entry name" value="YbiA-like"/>
    <property type="match status" value="1"/>
</dbReference>
<evidence type="ECO:0000259" key="2">
    <source>
        <dbReference type="Pfam" id="PF08719"/>
    </source>
</evidence>
<name>A0A0J6Y9S7_COCIT</name>
<dbReference type="Proteomes" id="UP000054565">
    <property type="component" value="Unassembled WGS sequence"/>
</dbReference>
<dbReference type="InterPro" id="IPR012816">
    <property type="entry name" value="NADAR"/>
</dbReference>
<dbReference type="Pfam" id="PF08719">
    <property type="entry name" value="NADAR"/>
    <property type="match status" value="1"/>
</dbReference>
<organism evidence="3 4">
    <name type="scientific">Coccidioides immitis RMSCC 2394</name>
    <dbReference type="NCBI Taxonomy" id="404692"/>
    <lineage>
        <taxon>Eukaryota</taxon>
        <taxon>Fungi</taxon>
        <taxon>Dikarya</taxon>
        <taxon>Ascomycota</taxon>
        <taxon>Pezizomycotina</taxon>
        <taxon>Eurotiomycetes</taxon>
        <taxon>Eurotiomycetidae</taxon>
        <taxon>Onygenales</taxon>
        <taxon>Onygenaceae</taxon>
        <taxon>Coccidioides</taxon>
    </lineage>
</organism>
<evidence type="ECO:0000313" key="3">
    <source>
        <dbReference type="EMBL" id="KMP05431.1"/>
    </source>
</evidence>
<dbReference type="NCBIfam" id="TIGR02464">
    <property type="entry name" value="ribofla_fusion"/>
    <property type="match status" value="1"/>
</dbReference>
<reference evidence="4" key="1">
    <citation type="journal article" date="2010" name="Genome Res.">
        <title>Population genomic sequencing of Coccidioides fungi reveals recent hybridization and transposon control.</title>
        <authorList>
            <person name="Neafsey D.E."/>
            <person name="Barker B.M."/>
            <person name="Sharpton T.J."/>
            <person name="Stajich J.E."/>
            <person name="Park D.J."/>
            <person name="Whiston E."/>
            <person name="Hung C.-Y."/>
            <person name="McMahan C."/>
            <person name="White J."/>
            <person name="Sykes S."/>
            <person name="Heiman D."/>
            <person name="Young S."/>
            <person name="Zeng Q."/>
            <person name="Abouelleil A."/>
            <person name="Aftuck L."/>
            <person name="Bessette D."/>
            <person name="Brown A."/>
            <person name="FitzGerald M."/>
            <person name="Lui A."/>
            <person name="Macdonald J.P."/>
            <person name="Priest M."/>
            <person name="Orbach M.J."/>
            <person name="Galgiani J.N."/>
            <person name="Kirkland T.N."/>
            <person name="Cole G.T."/>
            <person name="Birren B.W."/>
            <person name="Henn M.R."/>
            <person name="Taylor J.W."/>
            <person name="Rounsley S.D."/>
        </authorList>
    </citation>
    <scope>NUCLEOTIDE SEQUENCE [LARGE SCALE GENOMIC DNA]</scope>
    <source>
        <strain evidence="4">RMSCC 2394</strain>
    </source>
</reference>
<dbReference type="AlphaFoldDB" id="A0A0J6Y9S7"/>
<feature type="region of interest" description="Disordered" evidence="1">
    <location>
        <begin position="191"/>
        <end position="221"/>
    </location>
</feature>
<sequence>MPPKRQLKSKREEMPRSSADDGPVYFWKPEQENGFLGQWYESKFTVTQLSDEDDAKNVEITYMNCEHYMMHRKGVLFAPDDSITQEIAAVDKPVPHPSTLRSLGRKVPNFDEKLWNKERLRIVVEGNYLKFTQNEDLKAQLLATGDRELIEASPRDRIWGVGFGAKNAGAMRHRWGLNLLGKALMEVRERIRSEQQKTPVDSDGIEGPKAKRMNDSPLTSA</sequence>
<accession>A0A0J6Y9S7</accession>
<evidence type="ECO:0000256" key="1">
    <source>
        <dbReference type="SAM" id="MobiDB-lite"/>
    </source>
</evidence>
<dbReference type="CDD" id="cd15457">
    <property type="entry name" value="NADAR"/>
    <property type="match status" value="1"/>
</dbReference>
<protein>
    <recommendedName>
        <fullName evidence="2">NADAR domain-containing protein</fullName>
    </recommendedName>
</protein>
<dbReference type="STRING" id="404692.A0A0J6Y9S7"/>
<evidence type="ECO:0000313" key="4">
    <source>
        <dbReference type="Proteomes" id="UP000054565"/>
    </source>
</evidence>
<dbReference type="OrthoDB" id="206452at2759"/>
<dbReference type="EMBL" id="DS028095">
    <property type="protein sequence ID" value="KMP05431.1"/>
    <property type="molecule type" value="Genomic_DNA"/>
</dbReference>
<dbReference type="InterPro" id="IPR037238">
    <property type="entry name" value="YbiA-like_sf"/>
</dbReference>